<organism evidence="13 14">
    <name type="scientific">Purpureocillium takamizusanense</name>
    <dbReference type="NCBI Taxonomy" id="2060973"/>
    <lineage>
        <taxon>Eukaryota</taxon>
        <taxon>Fungi</taxon>
        <taxon>Dikarya</taxon>
        <taxon>Ascomycota</taxon>
        <taxon>Pezizomycotina</taxon>
        <taxon>Sordariomycetes</taxon>
        <taxon>Hypocreomycetidae</taxon>
        <taxon>Hypocreales</taxon>
        <taxon>Ophiocordycipitaceae</taxon>
        <taxon>Purpureocillium</taxon>
    </lineage>
</organism>
<dbReference type="InterPro" id="IPR047146">
    <property type="entry name" value="Cyt_P450_E_CYP52_fungi"/>
</dbReference>
<keyword evidence="7 12" id="KW-0560">Oxidoreductase</keyword>
<dbReference type="GO" id="GO:0020037">
    <property type="term" value="F:heme binding"/>
    <property type="evidence" value="ECO:0007669"/>
    <property type="project" value="InterPro"/>
</dbReference>
<keyword evidence="14" id="KW-1185">Reference proteome</keyword>
<dbReference type="InterPro" id="IPR017972">
    <property type="entry name" value="Cyt_P450_CS"/>
</dbReference>
<comment type="similarity">
    <text evidence="3 12">Belongs to the cytochrome P450 family.</text>
</comment>
<dbReference type="SUPFAM" id="SSF48264">
    <property type="entry name" value="Cytochrome P450"/>
    <property type="match status" value="1"/>
</dbReference>
<dbReference type="PANTHER" id="PTHR24287">
    <property type="entry name" value="P450, PUTATIVE (EUROFUNG)-RELATED"/>
    <property type="match status" value="1"/>
</dbReference>
<name>A0A9Q8QAL3_9HYPO</name>
<evidence type="ECO:0000256" key="12">
    <source>
        <dbReference type="RuleBase" id="RU000461"/>
    </source>
</evidence>
<dbReference type="PRINTS" id="PR00463">
    <property type="entry name" value="EP450I"/>
</dbReference>
<evidence type="ECO:0000256" key="11">
    <source>
        <dbReference type="PIRSR" id="PIRSR602401-1"/>
    </source>
</evidence>
<keyword evidence="10" id="KW-0472">Membrane</keyword>
<feature type="binding site" description="axial binding residue" evidence="11">
    <location>
        <position position="46"/>
    </location>
    <ligand>
        <name>heme</name>
        <dbReference type="ChEBI" id="CHEBI:30413"/>
    </ligand>
    <ligandPart>
        <name>Fe</name>
        <dbReference type="ChEBI" id="CHEBI:18248"/>
    </ligandPart>
</feature>
<dbReference type="Proteomes" id="UP000829364">
    <property type="component" value="Chromosome 2"/>
</dbReference>
<accession>A0A9Q8QAL3</accession>
<evidence type="ECO:0000256" key="1">
    <source>
        <dbReference type="ARBA" id="ARBA00001971"/>
    </source>
</evidence>
<dbReference type="PROSITE" id="PS00086">
    <property type="entry name" value="CYTOCHROME_P450"/>
    <property type="match status" value="1"/>
</dbReference>
<proteinExistence type="inferred from homology"/>
<dbReference type="InterPro" id="IPR001128">
    <property type="entry name" value="Cyt_P450"/>
</dbReference>
<dbReference type="EMBL" id="CP086355">
    <property type="protein sequence ID" value="UNI15421.1"/>
    <property type="molecule type" value="Genomic_DNA"/>
</dbReference>
<gene>
    <name evidence="13" type="ORF">JDV02_001956</name>
</gene>
<evidence type="ECO:0000256" key="6">
    <source>
        <dbReference type="ARBA" id="ARBA00022989"/>
    </source>
</evidence>
<evidence type="ECO:0000256" key="7">
    <source>
        <dbReference type="ARBA" id="ARBA00023002"/>
    </source>
</evidence>
<dbReference type="GO" id="GO:0004497">
    <property type="term" value="F:monooxygenase activity"/>
    <property type="evidence" value="ECO:0007669"/>
    <property type="project" value="UniProtKB-KW"/>
</dbReference>
<evidence type="ECO:0000313" key="14">
    <source>
        <dbReference type="Proteomes" id="UP000829364"/>
    </source>
</evidence>
<dbReference type="GO" id="GO:0016705">
    <property type="term" value="F:oxidoreductase activity, acting on paired donors, with incorporation or reduction of molecular oxygen"/>
    <property type="evidence" value="ECO:0007669"/>
    <property type="project" value="InterPro"/>
</dbReference>
<evidence type="ECO:0000256" key="9">
    <source>
        <dbReference type="ARBA" id="ARBA00023033"/>
    </source>
</evidence>
<evidence type="ECO:0000256" key="2">
    <source>
        <dbReference type="ARBA" id="ARBA00004167"/>
    </source>
</evidence>
<dbReference type="GO" id="GO:0016020">
    <property type="term" value="C:membrane"/>
    <property type="evidence" value="ECO:0007669"/>
    <property type="project" value="UniProtKB-SubCell"/>
</dbReference>
<evidence type="ECO:0000256" key="10">
    <source>
        <dbReference type="ARBA" id="ARBA00023136"/>
    </source>
</evidence>
<evidence type="ECO:0000256" key="8">
    <source>
        <dbReference type="ARBA" id="ARBA00023004"/>
    </source>
</evidence>
<dbReference type="OrthoDB" id="1470350at2759"/>
<evidence type="ECO:0008006" key="15">
    <source>
        <dbReference type="Google" id="ProtNLM"/>
    </source>
</evidence>
<evidence type="ECO:0000256" key="5">
    <source>
        <dbReference type="ARBA" id="ARBA00022723"/>
    </source>
</evidence>
<evidence type="ECO:0000256" key="4">
    <source>
        <dbReference type="ARBA" id="ARBA00022692"/>
    </source>
</evidence>
<comment type="subcellular location">
    <subcellularLocation>
        <location evidence="2">Membrane</location>
        <topology evidence="2">Single-pass membrane protein</topology>
    </subcellularLocation>
</comment>
<sequence>MQRRKDLYPPTSEKFADPDMFSPERWECWTPKSWHYVPFNGGPRICIGQNFALTEMAFMLVRLLQKYERLEYRGDWPAQYYKMEIVGRPGQGVPVALYEAAT</sequence>
<dbReference type="Pfam" id="PF00067">
    <property type="entry name" value="p450"/>
    <property type="match status" value="1"/>
</dbReference>
<dbReference type="PANTHER" id="PTHR24287:SF5">
    <property type="entry name" value="P450, PUTATIVE (EUROFUNG)-RELATED"/>
    <property type="match status" value="1"/>
</dbReference>
<dbReference type="AlphaFoldDB" id="A0A9Q8QAL3"/>
<reference evidence="13" key="1">
    <citation type="submission" date="2021-11" db="EMBL/GenBank/DDBJ databases">
        <title>Purpureocillium_takamizusanense_genome.</title>
        <authorList>
            <person name="Nguyen N.-H."/>
        </authorList>
    </citation>
    <scope>NUCLEOTIDE SEQUENCE</scope>
    <source>
        <strain evidence="13">PT3</strain>
    </source>
</reference>
<keyword evidence="4" id="KW-0812">Transmembrane</keyword>
<dbReference type="GeneID" id="72063917"/>
<keyword evidence="5 11" id="KW-0479">Metal-binding</keyword>
<evidence type="ECO:0000256" key="3">
    <source>
        <dbReference type="ARBA" id="ARBA00010617"/>
    </source>
</evidence>
<protein>
    <recommendedName>
        <fullName evidence="15">Cytochrome P450</fullName>
    </recommendedName>
</protein>
<dbReference type="InterPro" id="IPR002401">
    <property type="entry name" value="Cyt_P450_E_grp-I"/>
</dbReference>
<keyword evidence="11 12" id="KW-0349">Heme</keyword>
<keyword evidence="6" id="KW-1133">Transmembrane helix</keyword>
<dbReference type="InterPro" id="IPR036396">
    <property type="entry name" value="Cyt_P450_sf"/>
</dbReference>
<dbReference type="KEGG" id="ptkz:JDV02_001956"/>
<dbReference type="RefSeq" id="XP_047838902.1">
    <property type="nucleotide sequence ID" value="XM_047982932.1"/>
</dbReference>
<keyword evidence="8 11" id="KW-0408">Iron</keyword>
<dbReference type="GO" id="GO:0005506">
    <property type="term" value="F:iron ion binding"/>
    <property type="evidence" value="ECO:0007669"/>
    <property type="project" value="InterPro"/>
</dbReference>
<keyword evidence="9 12" id="KW-0503">Monooxygenase</keyword>
<dbReference type="Gene3D" id="1.10.630.10">
    <property type="entry name" value="Cytochrome P450"/>
    <property type="match status" value="1"/>
</dbReference>
<comment type="cofactor">
    <cofactor evidence="1 11">
        <name>heme</name>
        <dbReference type="ChEBI" id="CHEBI:30413"/>
    </cofactor>
</comment>
<evidence type="ECO:0000313" key="13">
    <source>
        <dbReference type="EMBL" id="UNI15421.1"/>
    </source>
</evidence>